<gene>
    <name evidence="2" type="ORF">B2J93_8867</name>
</gene>
<reference evidence="2 3" key="1">
    <citation type="submission" date="2017-04" db="EMBL/GenBank/DDBJ databases">
        <title>Draft genome sequence of Marssonina coronaria NL1: causal agent of apple blotch.</title>
        <authorList>
            <person name="Cheng Q."/>
        </authorList>
    </citation>
    <scope>NUCLEOTIDE SEQUENCE [LARGE SCALE GENOMIC DNA]</scope>
    <source>
        <strain evidence="2 3">NL1</strain>
    </source>
</reference>
<evidence type="ECO:0000256" key="1">
    <source>
        <dbReference type="SAM" id="MobiDB-lite"/>
    </source>
</evidence>
<proteinExistence type="predicted"/>
<keyword evidence="3" id="KW-1185">Reference proteome</keyword>
<name>A0A218ZGS8_9HELO</name>
<feature type="compositionally biased region" description="Low complexity" evidence="1">
    <location>
        <begin position="10"/>
        <end position="23"/>
    </location>
</feature>
<sequence length="299" mass="32558">MDDGNKRSGNNHNSSNHNNNNNNPRHSLHGRVSPPRRSCIRQCSAARETPLEAGARWHGGVASLCLLSGSWPASFRASLRASRFATPATGERRARRSRFPGGISVPLHGERALVTSRGVRGLWKWKWKWKLNIHYVLLKQRYISSRPVSSFPYQDPGPERRPPSIESHRQSGRVFLALTHLTDHRISRRPVYDVGSSSTHRTPPAIYRNAPANPARPIRTLPAPRTTLPAPLFPVSEADAAEAVVVRLPVATLSADPLVDCVRVALEGGAAVAVAAVDVDGDGGALETTLAVEVVAYAQ</sequence>
<feature type="compositionally biased region" description="Basic and acidic residues" evidence="1">
    <location>
        <begin position="157"/>
        <end position="168"/>
    </location>
</feature>
<accession>A0A218ZGS8</accession>
<feature type="region of interest" description="Disordered" evidence="1">
    <location>
        <begin position="191"/>
        <end position="217"/>
    </location>
</feature>
<feature type="region of interest" description="Disordered" evidence="1">
    <location>
        <begin position="149"/>
        <end position="168"/>
    </location>
</feature>
<evidence type="ECO:0000313" key="2">
    <source>
        <dbReference type="EMBL" id="OWP06810.1"/>
    </source>
</evidence>
<organism evidence="2 3">
    <name type="scientific">Diplocarpon coronariae</name>
    <dbReference type="NCBI Taxonomy" id="2795749"/>
    <lineage>
        <taxon>Eukaryota</taxon>
        <taxon>Fungi</taxon>
        <taxon>Dikarya</taxon>
        <taxon>Ascomycota</taxon>
        <taxon>Pezizomycotina</taxon>
        <taxon>Leotiomycetes</taxon>
        <taxon>Helotiales</taxon>
        <taxon>Drepanopezizaceae</taxon>
        <taxon>Diplocarpon</taxon>
    </lineage>
</organism>
<dbReference type="AlphaFoldDB" id="A0A218ZGS8"/>
<dbReference type="EMBL" id="MZNU01000034">
    <property type="protein sequence ID" value="OWP06810.1"/>
    <property type="molecule type" value="Genomic_DNA"/>
</dbReference>
<evidence type="ECO:0000313" key="3">
    <source>
        <dbReference type="Proteomes" id="UP000242519"/>
    </source>
</evidence>
<dbReference type="Proteomes" id="UP000242519">
    <property type="component" value="Unassembled WGS sequence"/>
</dbReference>
<dbReference type="InParanoid" id="A0A218ZGS8"/>
<feature type="region of interest" description="Disordered" evidence="1">
    <location>
        <begin position="1"/>
        <end position="35"/>
    </location>
</feature>
<protein>
    <submittedName>
        <fullName evidence="2">Uncharacterized protein</fullName>
    </submittedName>
</protein>
<comment type="caution">
    <text evidence="2">The sequence shown here is derived from an EMBL/GenBank/DDBJ whole genome shotgun (WGS) entry which is preliminary data.</text>
</comment>